<sequence>MKLITTPTKPCKILKYIFRAFWVVVLVYILFMIGSLLMLPEGHCDDPENAYDFWCVD</sequence>
<evidence type="ECO:0000256" key="1">
    <source>
        <dbReference type="SAM" id="Phobius"/>
    </source>
</evidence>
<organism evidence="2">
    <name type="scientific">marine metagenome</name>
    <dbReference type="NCBI Taxonomy" id="408172"/>
    <lineage>
        <taxon>unclassified sequences</taxon>
        <taxon>metagenomes</taxon>
        <taxon>ecological metagenomes</taxon>
    </lineage>
</organism>
<keyword evidence="1" id="KW-0472">Membrane</keyword>
<keyword evidence="1" id="KW-0812">Transmembrane</keyword>
<keyword evidence="1" id="KW-1133">Transmembrane helix</keyword>
<accession>A0A382WXN7</accession>
<feature type="transmembrane region" description="Helical" evidence="1">
    <location>
        <begin position="20"/>
        <end position="39"/>
    </location>
</feature>
<dbReference type="EMBL" id="UINC01163258">
    <property type="protein sequence ID" value="SVD63473.1"/>
    <property type="molecule type" value="Genomic_DNA"/>
</dbReference>
<reference evidence="2" key="1">
    <citation type="submission" date="2018-05" db="EMBL/GenBank/DDBJ databases">
        <authorList>
            <person name="Lanie J.A."/>
            <person name="Ng W.-L."/>
            <person name="Kazmierczak K.M."/>
            <person name="Andrzejewski T.M."/>
            <person name="Davidsen T.M."/>
            <person name="Wayne K.J."/>
            <person name="Tettelin H."/>
            <person name="Glass J.I."/>
            <person name="Rusch D."/>
            <person name="Podicherti R."/>
            <person name="Tsui H.-C.T."/>
            <person name="Winkler M.E."/>
        </authorList>
    </citation>
    <scope>NUCLEOTIDE SEQUENCE</scope>
</reference>
<proteinExistence type="predicted"/>
<name>A0A382WXN7_9ZZZZ</name>
<dbReference type="AlphaFoldDB" id="A0A382WXN7"/>
<protein>
    <submittedName>
        <fullName evidence="2">Uncharacterized protein</fullName>
    </submittedName>
</protein>
<gene>
    <name evidence="2" type="ORF">METZ01_LOCUS416327</name>
</gene>
<evidence type="ECO:0000313" key="2">
    <source>
        <dbReference type="EMBL" id="SVD63473.1"/>
    </source>
</evidence>